<dbReference type="EMBL" id="FNVT01000003">
    <property type="protein sequence ID" value="SEG62260.1"/>
    <property type="molecule type" value="Genomic_DNA"/>
</dbReference>
<dbReference type="Proteomes" id="UP000236732">
    <property type="component" value="Unassembled WGS sequence"/>
</dbReference>
<accession>A0A1H6BNL6</accession>
<organism evidence="1 2">
    <name type="scientific">Nonomuraea solani</name>
    <dbReference type="NCBI Taxonomy" id="1144553"/>
    <lineage>
        <taxon>Bacteria</taxon>
        <taxon>Bacillati</taxon>
        <taxon>Actinomycetota</taxon>
        <taxon>Actinomycetes</taxon>
        <taxon>Streptosporangiales</taxon>
        <taxon>Streptosporangiaceae</taxon>
        <taxon>Nonomuraea</taxon>
    </lineage>
</organism>
<gene>
    <name evidence="1" type="ORF">SAMN05444920_103528</name>
</gene>
<dbReference type="AlphaFoldDB" id="A0A1H6BNL6"/>
<dbReference type="RefSeq" id="WP_200823956.1">
    <property type="nucleotide sequence ID" value="NZ_FNVT01000003.1"/>
</dbReference>
<name>A0A1H6BNL6_9ACTN</name>
<evidence type="ECO:0000313" key="2">
    <source>
        <dbReference type="Proteomes" id="UP000236732"/>
    </source>
</evidence>
<keyword evidence="2" id="KW-1185">Reference proteome</keyword>
<evidence type="ECO:0000313" key="1">
    <source>
        <dbReference type="EMBL" id="SEG62260.1"/>
    </source>
</evidence>
<dbReference type="InterPro" id="IPR027417">
    <property type="entry name" value="P-loop_NTPase"/>
</dbReference>
<proteinExistence type="predicted"/>
<reference evidence="1 2" key="1">
    <citation type="submission" date="2016-10" db="EMBL/GenBank/DDBJ databases">
        <authorList>
            <person name="de Groot N.N."/>
        </authorList>
    </citation>
    <scope>NUCLEOTIDE SEQUENCE [LARGE SCALE GENOMIC DNA]</scope>
    <source>
        <strain evidence="1 2">CGMCC 4.7037</strain>
    </source>
</reference>
<sequence length="530" mass="59371">MTMIDLEFLNTVIRLEISPDAEPAFQPIRRFFRHLLVPVSDRSATFTIKVDAYDPEADVDRRIWDTEQSVIRRSNAAEFNFDAHVVEEGDRRLYVNRATLVDVPKDARSDGLFRLRITAGSAIQVIDFLRDLIIRTEEDLGTVVLHASGLVRGDEAVIIAGAKGAGKTTTMLSALRRPGWSYFTGDKLFCRRVGEKIEVYPWRDYPYVGVGTIRADARLERLVREQVDPGIDERAATDKVLIDPDLFEGWLGVEFSAQPRRLAAILLPEVRPGEPLTTWPLRSEAERWAHLNKIVDRQVDTTFFTWQSHLVPDYCAFYRSLADLREVLPSVAMIRLRGTLDVDPDRVLRGGGLRIAVIGLAGSGKSTTASLLEEAATAAGLSHARVKLAKPLYDLQDSVYTAAGREVGAGAQDQILMENLADNLRRINPRAFIDDFTVRLSTADADVIVNDDLRDPQVDAVALRALGFRVLRVRCDEDLRQKRLAERGDPTRADRSTSRLDEIEADLELHNSGDLDGHRAAVREVLEGWL</sequence>
<dbReference type="SUPFAM" id="SSF53795">
    <property type="entry name" value="PEP carboxykinase-like"/>
    <property type="match status" value="1"/>
</dbReference>
<dbReference type="SUPFAM" id="SSF52540">
    <property type="entry name" value="P-loop containing nucleoside triphosphate hydrolases"/>
    <property type="match status" value="1"/>
</dbReference>
<protein>
    <submittedName>
        <fullName evidence="1">AAA domain-containing protein</fullName>
    </submittedName>
</protein>
<dbReference type="Gene3D" id="3.40.50.300">
    <property type="entry name" value="P-loop containing nucleotide triphosphate hydrolases"/>
    <property type="match status" value="2"/>
</dbReference>
<dbReference type="Pfam" id="PF13238">
    <property type="entry name" value="AAA_18"/>
    <property type="match status" value="1"/>
</dbReference>